<evidence type="ECO:0000256" key="1">
    <source>
        <dbReference type="SAM" id="MobiDB-lite"/>
    </source>
</evidence>
<reference evidence="2 3" key="1">
    <citation type="journal article" date="2018" name="Mol. Biol. Evol.">
        <title>Broad Genomic Sampling Reveals a Smut Pathogenic Ancestry of the Fungal Clade Ustilaginomycotina.</title>
        <authorList>
            <person name="Kijpornyongpan T."/>
            <person name="Mondo S.J."/>
            <person name="Barry K."/>
            <person name="Sandor L."/>
            <person name="Lee J."/>
            <person name="Lipzen A."/>
            <person name="Pangilinan J."/>
            <person name="LaButti K."/>
            <person name="Hainaut M."/>
            <person name="Henrissat B."/>
            <person name="Grigoriev I.V."/>
            <person name="Spatafora J.W."/>
            <person name="Aime M.C."/>
        </authorList>
    </citation>
    <scope>NUCLEOTIDE SEQUENCE [LARGE SCALE GENOMIC DNA]</scope>
    <source>
        <strain evidence="2 3">MCA 4198</strain>
    </source>
</reference>
<dbReference type="Proteomes" id="UP000245768">
    <property type="component" value="Unassembled WGS sequence"/>
</dbReference>
<name>A0A316YU24_9BASI</name>
<dbReference type="InParanoid" id="A0A316YU24"/>
<feature type="region of interest" description="Disordered" evidence="1">
    <location>
        <begin position="43"/>
        <end position="101"/>
    </location>
</feature>
<dbReference type="RefSeq" id="XP_025379800.1">
    <property type="nucleotide sequence ID" value="XM_025519833.1"/>
</dbReference>
<evidence type="ECO:0000313" key="2">
    <source>
        <dbReference type="EMBL" id="PWN92602.1"/>
    </source>
</evidence>
<protein>
    <submittedName>
        <fullName evidence="2">Uncharacterized protein</fullName>
    </submittedName>
</protein>
<dbReference type="EMBL" id="KZ819634">
    <property type="protein sequence ID" value="PWN92602.1"/>
    <property type="molecule type" value="Genomic_DNA"/>
</dbReference>
<organism evidence="2 3">
    <name type="scientific">Acaromyces ingoldii</name>
    <dbReference type="NCBI Taxonomy" id="215250"/>
    <lineage>
        <taxon>Eukaryota</taxon>
        <taxon>Fungi</taxon>
        <taxon>Dikarya</taxon>
        <taxon>Basidiomycota</taxon>
        <taxon>Ustilaginomycotina</taxon>
        <taxon>Exobasidiomycetes</taxon>
        <taxon>Exobasidiales</taxon>
        <taxon>Cryptobasidiaceae</taxon>
        <taxon>Acaromyces</taxon>
    </lineage>
</organism>
<keyword evidence="3" id="KW-1185">Reference proteome</keyword>
<evidence type="ECO:0000313" key="3">
    <source>
        <dbReference type="Proteomes" id="UP000245768"/>
    </source>
</evidence>
<feature type="compositionally biased region" description="Basic and acidic residues" evidence="1">
    <location>
        <begin position="1"/>
        <end position="17"/>
    </location>
</feature>
<dbReference type="AlphaFoldDB" id="A0A316YU24"/>
<dbReference type="GeneID" id="37041749"/>
<gene>
    <name evidence="2" type="ORF">FA10DRAFT_257076</name>
</gene>
<proteinExistence type="predicted"/>
<feature type="region of interest" description="Disordered" evidence="1">
    <location>
        <begin position="1"/>
        <end position="23"/>
    </location>
</feature>
<accession>A0A316YU24</accession>
<sequence length="151" mass="16547">MSSNEQHAKMDKSTQTDDEKDTGLAGLCARCENLVLEGNCALRKEPAPSSRPSSIGPPSAKRQRTTPARDVWALDGPIPVTGNVRPDTPPPFFEKAPKREPQALTLERLEALKDTVVKLPKPKNFVEKPPSALARALTNCHDLRQGDDNEQ</sequence>
<feature type="compositionally biased region" description="Low complexity" evidence="1">
    <location>
        <begin position="47"/>
        <end position="59"/>
    </location>
</feature>